<feature type="coiled-coil region" evidence="5">
    <location>
        <begin position="163"/>
        <end position="190"/>
    </location>
</feature>
<dbReference type="GO" id="GO:0000428">
    <property type="term" value="C:DNA-directed RNA polymerase complex"/>
    <property type="evidence" value="ECO:0007669"/>
    <property type="project" value="UniProtKB-KW"/>
</dbReference>
<feature type="domain" description="RNA polymerase sigma-70" evidence="6">
    <location>
        <begin position="197"/>
        <end position="223"/>
    </location>
</feature>
<dbReference type="SUPFAM" id="SSF88946">
    <property type="entry name" value="Sigma2 domain of RNA polymerase sigma factors"/>
    <property type="match status" value="1"/>
</dbReference>
<organism evidence="7 8">
    <name type="scientific">Tepiditoga spiralis</name>
    <dbReference type="NCBI Taxonomy" id="2108365"/>
    <lineage>
        <taxon>Bacteria</taxon>
        <taxon>Thermotogati</taxon>
        <taxon>Thermotogota</taxon>
        <taxon>Thermotogae</taxon>
        <taxon>Petrotogales</taxon>
        <taxon>Petrotogaceae</taxon>
        <taxon>Tepiditoga</taxon>
    </lineage>
</organism>
<dbReference type="Proteomes" id="UP000516361">
    <property type="component" value="Chromosome"/>
</dbReference>
<dbReference type="InParanoid" id="A0A7G1G490"/>
<evidence type="ECO:0000256" key="2">
    <source>
        <dbReference type="ARBA" id="ARBA00023082"/>
    </source>
</evidence>
<dbReference type="Pfam" id="PF04545">
    <property type="entry name" value="Sigma70_r4"/>
    <property type="match status" value="1"/>
</dbReference>
<dbReference type="InterPro" id="IPR012845">
    <property type="entry name" value="RNA_pol_sigma_FliA_WhiG"/>
</dbReference>
<keyword evidence="8" id="KW-1185">Reference proteome</keyword>
<dbReference type="Pfam" id="PF04542">
    <property type="entry name" value="Sigma70_r2"/>
    <property type="match status" value="1"/>
</dbReference>
<dbReference type="Gene3D" id="1.20.140.160">
    <property type="match status" value="1"/>
</dbReference>
<dbReference type="NCBIfam" id="TIGR02479">
    <property type="entry name" value="FliA_WhiG"/>
    <property type="match status" value="1"/>
</dbReference>
<evidence type="ECO:0000313" key="7">
    <source>
        <dbReference type="EMBL" id="BBE31310.1"/>
    </source>
</evidence>
<dbReference type="SUPFAM" id="SSF88659">
    <property type="entry name" value="Sigma3 and sigma4 domains of RNA polymerase sigma factors"/>
    <property type="match status" value="1"/>
</dbReference>
<dbReference type="PROSITE" id="PS00716">
    <property type="entry name" value="SIGMA70_2"/>
    <property type="match status" value="1"/>
</dbReference>
<dbReference type="InterPro" id="IPR007630">
    <property type="entry name" value="RNA_pol_sigma70_r4"/>
</dbReference>
<dbReference type="KEGG" id="ocy:OSSY52_14510"/>
<dbReference type="GO" id="GO:0016987">
    <property type="term" value="F:sigma factor activity"/>
    <property type="evidence" value="ECO:0007669"/>
    <property type="project" value="UniProtKB-KW"/>
</dbReference>
<dbReference type="GO" id="GO:0006352">
    <property type="term" value="P:DNA-templated transcription initiation"/>
    <property type="evidence" value="ECO:0007669"/>
    <property type="project" value="InterPro"/>
</dbReference>
<dbReference type="InterPro" id="IPR000943">
    <property type="entry name" value="RNA_pol_sigma70"/>
</dbReference>
<name>A0A7G1G490_9BACT</name>
<dbReference type="InterPro" id="IPR013324">
    <property type="entry name" value="RNA_pol_sigma_r3/r4-like"/>
</dbReference>
<dbReference type="FunCoup" id="A0A7G1G490">
    <property type="interactions" value="113"/>
</dbReference>
<keyword evidence="2" id="KW-0731">Sigma factor</keyword>
<dbReference type="Gene3D" id="1.10.1740.10">
    <property type="match status" value="1"/>
</dbReference>
<accession>A0A7G1G490</accession>
<dbReference type="GO" id="GO:0003677">
    <property type="term" value="F:DNA binding"/>
    <property type="evidence" value="ECO:0007669"/>
    <property type="project" value="UniProtKB-KW"/>
</dbReference>
<sequence length="231" mass="27207">MKYKMNTDQVVKNFLPKIKMIALNLISGLPASVEIDDLIQEGVIGLLQAYGRYDAHNESGAQFYTYAMRRIRGAMFDYLRKIDWLPKEIRHLIKGYETLISTSEEFLTDKEIKEKLKINQKELNKIKLFLRKSQILKLDYYLTEDSDEYMFDGTSEEYDPEIIAYKSILKDKLKEKIENLKEKEKLLLSLYYEKGLTFKEIGEIMNVSESRISQIHSKLLIILRKQLKEGE</sequence>
<reference evidence="7 8" key="1">
    <citation type="submission" date="2018-06" db="EMBL/GenBank/DDBJ databases">
        <title>Genome sequencing of Oceanotoga sp. sy52.</title>
        <authorList>
            <person name="Mori K."/>
        </authorList>
    </citation>
    <scope>NUCLEOTIDE SEQUENCE [LARGE SCALE GENOMIC DNA]</scope>
    <source>
        <strain evidence="8">sy52</strain>
    </source>
</reference>
<evidence type="ECO:0000256" key="4">
    <source>
        <dbReference type="ARBA" id="ARBA00023163"/>
    </source>
</evidence>
<dbReference type="NCBIfam" id="TIGR02937">
    <property type="entry name" value="sigma70-ECF"/>
    <property type="match status" value="1"/>
</dbReference>
<keyword evidence="7" id="KW-0240">DNA-directed RNA polymerase</keyword>
<dbReference type="PRINTS" id="PR00046">
    <property type="entry name" value="SIGMA70FCT"/>
</dbReference>
<dbReference type="GO" id="GO:0003899">
    <property type="term" value="F:DNA-directed RNA polymerase activity"/>
    <property type="evidence" value="ECO:0007669"/>
    <property type="project" value="InterPro"/>
</dbReference>
<dbReference type="InterPro" id="IPR014284">
    <property type="entry name" value="RNA_pol_sigma-70_dom"/>
</dbReference>
<keyword evidence="3" id="KW-0238">DNA-binding</keyword>
<dbReference type="CDD" id="cd06171">
    <property type="entry name" value="Sigma70_r4"/>
    <property type="match status" value="1"/>
</dbReference>
<evidence type="ECO:0000259" key="6">
    <source>
        <dbReference type="PROSITE" id="PS00716"/>
    </source>
</evidence>
<evidence type="ECO:0000256" key="5">
    <source>
        <dbReference type="SAM" id="Coils"/>
    </source>
</evidence>
<gene>
    <name evidence="7" type="ORF">OSSY52_14510</name>
</gene>
<dbReference type="RefSeq" id="WP_190613761.1">
    <property type="nucleotide sequence ID" value="NZ_AP018712.1"/>
</dbReference>
<evidence type="ECO:0000256" key="1">
    <source>
        <dbReference type="ARBA" id="ARBA00023015"/>
    </source>
</evidence>
<evidence type="ECO:0000313" key="8">
    <source>
        <dbReference type="Proteomes" id="UP000516361"/>
    </source>
</evidence>
<dbReference type="PANTHER" id="PTHR30385">
    <property type="entry name" value="SIGMA FACTOR F FLAGELLAR"/>
    <property type="match status" value="1"/>
</dbReference>
<dbReference type="InterPro" id="IPR007627">
    <property type="entry name" value="RNA_pol_sigma70_r2"/>
</dbReference>
<keyword evidence="4" id="KW-0804">Transcription</keyword>
<evidence type="ECO:0000256" key="3">
    <source>
        <dbReference type="ARBA" id="ARBA00023125"/>
    </source>
</evidence>
<dbReference type="AlphaFoldDB" id="A0A7G1G490"/>
<proteinExistence type="predicted"/>
<protein>
    <submittedName>
        <fullName evidence="7">DNA-directed RNA polymerase sigma-70 factor</fullName>
    </submittedName>
</protein>
<dbReference type="EMBL" id="AP018712">
    <property type="protein sequence ID" value="BBE31310.1"/>
    <property type="molecule type" value="Genomic_DNA"/>
</dbReference>
<dbReference type="PANTHER" id="PTHR30385:SF7">
    <property type="entry name" value="RNA POLYMERASE SIGMA FACTOR FLIA"/>
    <property type="match status" value="1"/>
</dbReference>
<keyword evidence="5" id="KW-0175">Coiled coil</keyword>
<keyword evidence="1" id="KW-0805">Transcription regulation</keyword>
<dbReference type="InterPro" id="IPR013325">
    <property type="entry name" value="RNA_pol_sigma_r2"/>
</dbReference>